<dbReference type="RefSeq" id="XP_066924535.1">
    <property type="nucleotide sequence ID" value="XM_067068434.1"/>
</dbReference>
<feature type="compositionally biased region" description="Polar residues" evidence="7">
    <location>
        <begin position="88"/>
        <end position="102"/>
    </location>
</feature>
<sequence>MGGDSKENTNKQLNDCIRNARQMLDVSIKVANKKFDDSIINARMKFEESIASSKHILNTSVTIAKQALEDSINEVKTHSTTTDDESFKMNSSKSFQQNTQTRNEGNSNAAHHSNSESTISTSNIIPNSDDNGNICDKIKREIIDYANDGTIERGILFSQRNDCNKESPMNNIKMETEDNVCGMNNPFLTVQPQEVNRLQENLSCRNFEVPTTVQTPSKSNYIDVDQDKLQERLKCTTCGIVFLTKYLLDKHTCRPFILNKNLSRYHLRSDTKRLGQKQNTSVLESFAAIDQKLKCDFCEDVFPNRKFLYNHVKRKHKPKVQFKCDICEKSYAKKAKLNRHLNVHKGIHFTCKICSSSFARKAILEVHLNTHKGIKPFKCEFCGVSFRKKKALKKHKEMHAELKQGQVDSKLTNT</sequence>
<evidence type="ECO:0000256" key="1">
    <source>
        <dbReference type="ARBA" id="ARBA00022723"/>
    </source>
</evidence>
<dbReference type="FunFam" id="3.30.160.60:FF:000065">
    <property type="entry name" value="B-cell CLL/lymphoma 6, member B"/>
    <property type="match status" value="1"/>
</dbReference>
<dbReference type="GeneID" id="136811807"/>
<evidence type="ECO:0000256" key="3">
    <source>
        <dbReference type="ARBA" id="ARBA00022771"/>
    </source>
</evidence>
<dbReference type="InterPro" id="IPR050527">
    <property type="entry name" value="Snail/Krueppel_Znf"/>
</dbReference>
<dbReference type="EnsemblMetazoa" id="CLYHEMT023128.1">
    <property type="protein sequence ID" value="CLYHEMP023128.1"/>
    <property type="gene ID" value="CLYHEMG023128"/>
</dbReference>
<dbReference type="SUPFAM" id="SSF57667">
    <property type="entry name" value="beta-beta-alpha zinc fingers"/>
    <property type="match status" value="2"/>
</dbReference>
<evidence type="ECO:0000256" key="2">
    <source>
        <dbReference type="ARBA" id="ARBA00022737"/>
    </source>
</evidence>
<dbReference type="Pfam" id="PF13894">
    <property type="entry name" value="zf-C2H2_4"/>
    <property type="match status" value="1"/>
</dbReference>
<dbReference type="Proteomes" id="UP000594262">
    <property type="component" value="Unplaced"/>
</dbReference>
<evidence type="ECO:0000256" key="7">
    <source>
        <dbReference type="SAM" id="MobiDB-lite"/>
    </source>
</evidence>
<name>A0A7M5XHN2_9CNID</name>
<feature type="compositionally biased region" description="Low complexity" evidence="7">
    <location>
        <begin position="103"/>
        <end position="128"/>
    </location>
</feature>
<keyword evidence="3 6" id="KW-0863">Zinc-finger</keyword>
<dbReference type="PROSITE" id="PS00028">
    <property type="entry name" value="ZINC_FINGER_C2H2_1"/>
    <property type="match status" value="3"/>
</dbReference>
<keyword evidence="4" id="KW-0862">Zinc</keyword>
<evidence type="ECO:0000256" key="5">
    <source>
        <dbReference type="ARBA" id="ARBA00023242"/>
    </source>
</evidence>
<proteinExistence type="predicted"/>
<dbReference type="Gene3D" id="3.30.160.60">
    <property type="entry name" value="Classic Zinc Finger"/>
    <property type="match status" value="3"/>
</dbReference>
<dbReference type="PANTHER" id="PTHR24388">
    <property type="entry name" value="ZINC FINGER PROTEIN"/>
    <property type="match status" value="1"/>
</dbReference>
<keyword evidence="5" id="KW-0539">Nucleus</keyword>
<evidence type="ECO:0000256" key="4">
    <source>
        <dbReference type="ARBA" id="ARBA00022833"/>
    </source>
</evidence>
<reference evidence="9" key="1">
    <citation type="submission" date="2021-01" db="UniProtKB">
        <authorList>
            <consortium name="EnsemblMetazoa"/>
        </authorList>
    </citation>
    <scope>IDENTIFICATION</scope>
</reference>
<dbReference type="Pfam" id="PF00096">
    <property type="entry name" value="zf-C2H2"/>
    <property type="match status" value="1"/>
</dbReference>
<dbReference type="GO" id="GO:0000981">
    <property type="term" value="F:DNA-binding transcription factor activity, RNA polymerase II-specific"/>
    <property type="evidence" value="ECO:0007669"/>
    <property type="project" value="TreeGrafter"/>
</dbReference>
<evidence type="ECO:0000313" key="10">
    <source>
        <dbReference type="Proteomes" id="UP000594262"/>
    </source>
</evidence>
<protein>
    <recommendedName>
        <fullName evidence="8">C2H2-type domain-containing protein</fullName>
    </recommendedName>
</protein>
<dbReference type="SMART" id="SM00355">
    <property type="entry name" value="ZnF_C2H2"/>
    <property type="match status" value="5"/>
</dbReference>
<dbReference type="AlphaFoldDB" id="A0A7M5XHN2"/>
<keyword evidence="10" id="KW-1185">Reference proteome</keyword>
<dbReference type="OrthoDB" id="8117402at2759"/>
<feature type="domain" description="C2H2-type" evidence="8">
    <location>
        <begin position="349"/>
        <end position="376"/>
    </location>
</feature>
<evidence type="ECO:0000259" key="8">
    <source>
        <dbReference type="PROSITE" id="PS50157"/>
    </source>
</evidence>
<evidence type="ECO:0000256" key="6">
    <source>
        <dbReference type="PROSITE-ProRule" id="PRU00042"/>
    </source>
</evidence>
<evidence type="ECO:0000313" key="9">
    <source>
        <dbReference type="EnsemblMetazoa" id="CLYHEMP023128.1"/>
    </source>
</evidence>
<keyword evidence="1" id="KW-0479">Metal-binding</keyword>
<dbReference type="PROSITE" id="PS50157">
    <property type="entry name" value="ZINC_FINGER_C2H2_2"/>
    <property type="match status" value="3"/>
</dbReference>
<dbReference type="PANTHER" id="PTHR24388:SF104">
    <property type="entry name" value="AT-RICH BINDING PROTEIN-RELATED"/>
    <property type="match status" value="1"/>
</dbReference>
<feature type="region of interest" description="Disordered" evidence="7">
    <location>
        <begin position="77"/>
        <end position="130"/>
    </location>
</feature>
<dbReference type="InterPro" id="IPR036236">
    <property type="entry name" value="Znf_C2H2_sf"/>
</dbReference>
<keyword evidence="2" id="KW-0677">Repeat</keyword>
<dbReference type="InterPro" id="IPR013087">
    <property type="entry name" value="Znf_C2H2_type"/>
</dbReference>
<feature type="domain" description="C2H2-type" evidence="8">
    <location>
        <begin position="322"/>
        <end position="346"/>
    </location>
</feature>
<dbReference type="GO" id="GO:0000978">
    <property type="term" value="F:RNA polymerase II cis-regulatory region sequence-specific DNA binding"/>
    <property type="evidence" value="ECO:0007669"/>
    <property type="project" value="TreeGrafter"/>
</dbReference>
<dbReference type="GO" id="GO:0008270">
    <property type="term" value="F:zinc ion binding"/>
    <property type="evidence" value="ECO:0007669"/>
    <property type="project" value="UniProtKB-KW"/>
</dbReference>
<accession>A0A7M5XHN2</accession>
<organism evidence="9 10">
    <name type="scientific">Clytia hemisphaerica</name>
    <dbReference type="NCBI Taxonomy" id="252671"/>
    <lineage>
        <taxon>Eukaryota</taxon>
        <taxon>Metazoa</taxon>
        <taxon>Cnidaria</taxon>
        <taxon>Hydrozoa</taxon>
        <taxon>Hydroidolina</taxon>
        <taxon>Leptothecata</taxon>
        <taxon>Obeliida</taxon>
        <taxon>Clytiidae</taxon>
        <taxon>Clytia</taxon>
    </lineage>
</organism>
<feature type="domain" description="C2H2-type" evidence="8">
    <location>
        <begin position="377"/>
        <end position="404"/>
    </location>
</feature>